<organism evidence="1 2">
    <name type="scientific">Setaria viridis</name>
    <name type="common">Green bristlegrass</name>
    <name type="synonym">Setaria italica subsp. viridis</name>
    <dbReference type="NCBI Taxonomy" id="4556"/>
    <lineage>
        <taxon>Eukaryota</taxon>
        <taxon>Viridiplantae</taxon>
        <taxon>Streptophyta</taxon>
        <taxon>Embryophyta</taxon>
        <taxon>Tracheophyta</taxon>
        <taxon>Spermatophyta</taxon>
        <taxon>Magnoliopsida</taxon>
        <taxon>Liliopsida</taxon>
        <taxon>Poales</taxon>
        <taxon>Poaceae</taxon>
        <taxon>PACMAD clade</taxon>
        <taxon>Panicoideae</taxon>
        <taxon>Panicodae</taxon>
        <taxon>Paniceae</taxon>
        <taxon>Cenchrinae</taxon>
        <taxon>Setaria</taxon>
    </lineage>
</organism>
<reference evidence="1" key="1">
    <citation type="submission" date="2019-03" db="EMBL/GenBank/DDBJ databases">
        <title>WGS assembly of Setaria viridis.</title>
        <authorList>
            <person name="Huang P."/>
            <person name="Jenkins J."/>
            <person name="Grimwood J."/>
            <person name="Barry K."/>
            <person name="Healey A."/>
            <person name="Mamidi S."/>
            <person name="Sreedasyam A."/>
            <person name="Shu S."/>
            <person name="Feldman M."/>
            <person name="Wu J."/>
            <person name="Yu Y."/>
            <person name="Chen C."/>
            <person name="Johnson J."/>
            <person name="Rokhsar D."/>
            <person name="Baxter I."/>
            <person name="Schmutz J."/>
            <person name="Brutnell T."/>
            <person name="Kellogg E."/>
        </authorList>
    </citation>
    <scope>NUCLEOTIDE SEQUENCE [LARGE SCALE GENOMIC DNA]</scope>
</reference>
<dbReference type="AlphaFoldDB" id="A0A4U6W005"/>
<evidence type="ECO:0000313" key="1">
    <source>
        <dbReference type="EMBL" id="TKW33699.1"/>
    </source>
</evidence>
<gene>
    <name evidence="1" type="ORF">SEVIR_2G257001v2</name>
</gene>
<dbReference type="Proteomes" id="UP000298652">
    <property type="component" value="Chromosome 2"/>
</dbReference>
<sequence length="268" mass="31169">MEVGKRDSDAEMAGWQKTMGEIVYHPDGRLKLELESDSVEPQMFDLIHDMNLLLISFGKVEEAASVEIRQELLSKAKRWLVEFEKLKWRVDRRKKMKEKNKEKRSARNSGGEDEGRVVQELLNCLNKISVMINQQLVDFTTKVDLAMGNNLKEGHAMEVDLAMRNSKEGHAMEVDLVLQNSKEGLKGDRSRKGKEARKARKIQKGLAKYEEWRRKKDDEKRHRDPEELTDHYAYEARLFEKSWNISIRPAMVASRTTHLSLANDILYI</sequence>
<evidence type="ECO:0000313" key="2">
    <source>
        <dbReference type="Proteomes" id="UP000298652"/>
    </source>
</evidence>
<protein>
    <submittedName>
        <fullName evidence="1">Uncharacterized protein</fullName>
    </submittedName>
</protein>
<dbReference type="Gramene" id="TKW33699">
    <property type="protein sequence ID" value="TKW33699"/>
    <property type="gene ID" value="SEVIR_2G257001v2"/>
</dbReference>
<proteinExistence type="predicted"/>
<dbReference type="EMBL" id="CM016553">
    <property type="protein sequence ID" value="TKW33699.1"/>
    <property type="molecule type" value="Genomic_DNA"/>
</dbReference>
<accession>A0A4U6W005</accession>
<name>A0A4U6W005_SETVI</name>
<keyword evidence="2" id="KW-1185">Reference proteome</keyword>